<dbReference type="InterPro" id="IPR012910">
    <property type="entry name" value="Plug_dom"/>
</dbReference>
<dbReference type="SUPFAM" id="SSF56935">
    <property type="entry name" value="Porins"/>
    <property type="match status" value="1"/>
</dbReference>
<dbReference type="PROSITE" id="PS52016">
    <property type="entry name" value="TONB_DEPENDENT_REC_3"/>
    <property type="match status" value="1"/>
</dbReference>
<keyword evidence="8 12" id="KW-0798">TonB box</keyword>
<keyword evidence="5 11" id="KW-0812">Transmembrane</keyword>
<dbReference type="PANTHER" id="PTHR32552">
    <property type="entry name" value="FERRICHROME IRON RECEPTOR-RELATED"/>
    <property type="match status" value="1"/>
</dbReference>
<keyword evidence="17" id="KW-1185">Reference proteome</keyword>
<accession>A0A838L4K7</accession>
<dbReference type="InterPro" id="IPR039426">
    <property type="entry name" value="TonB-dep_rcpt-like"/>
</dbReference>
<dbReference type="RefSeq" id="WP_160363633.1">
    <property type="nucleotide sequence ID" value="NZ_JACEIB010000003.1"/>
</dbReference>
<name>A0A838L4K7_9SPHN</name>
<dbReference type="EMBL" id="JACEIB010000003">
    <property type="protein sequence ID" value="MBA2933840.1"/>
    <property type="molecule type" value="Genomic_DNA"/>
</dbReference>
<feature type="chain" id="PRO_5032728102" evidence="13">
    <location>
        <begin position="21"/>
        <end position="740"/>
    </location>
</feature>
<dbReference type="PANTHER" id="PTHR32552:SF81">
    <property type="entry name" value="TONB-DEPENDENT OUTER MEMBRANE RECEPTOR"/>
    <property type="match status" value="1"/>
</dbReference>
<comment type="similarity">
    <text evidence="11 12">Belongs to the TonB-dependent receptor family.</text>
</comment>
<evidence type="ECO:0000256" key="8">
    <source>
        <dbReference type="ARBA" id="ARBA00023077"/>
    </source>
</evidence>
<dbReference type="AlphaFoldDB" id="A0A838L4K7"/>
<evidence type="ECO:0000259" key="14">
    <source>
        <dbReference type="Pfam" id="PF00593"/>
    </source>
</evidence>
<keyword evidence="2 11" id="KW-0813">Transport</keyword>
<evidence type="ECO:0000256" key="2">
    <source>
        <dbReference type="ARBA" id="ARBA00022448"/>
    </source>
</evidence>
<evidence type="ECO:0000256" key="3">
    <source>
        <dbReference type="ARBA" id="ARBA00022452"/>
    </source>
</evidence>
<reference evidence="16 17" key="1">
    <citation type="submission" date="2020-07" db="EMBL/GenBank/DDBJ databases">
        <authorList>
            <person name="Sun Q."/>
        </authorList>
    </citation>
    <scope>NUCLEOTIDE SEQUENCE [LARGE SCALE GENOMIC DNA]</scope>
    <source>
        <strain evidence="16 17">CGMCC 1.13654</strain>
    </source>
</reference>
<sequence length="740" mass="79473">MKGALLATASFAVLAVPATAQQVAPPASTPAAAPDDADGIQQIVVTAERRSAKLQDVPIAITAVTAAQLVSKGVSDAFDVGKVTPSFNSNRTVGFGSPIMRGVGTTNVTAGDEPSVATYIDGFYQGSSITSQIPFNSVERIEVLKGPQGTLYGRNATGGLINIVTREPSSTFGFEGNVGYGNYDTLTASAYVTGGLANGVSADVSGVYRRQGKGYDDNLLTGGTLGKNNYKAVRSKLKFDFGSNNSLIIGGEYIDSRDNRANVNIPAEGSTPLTAGPGIDYTEKPHTWIGSIFPVFNVKQWDVNATLKLDLGFATLTSLSQYKHTRNYNQVEGDGTTSNGALFCTQRGITPGLPAGSPLTPQLVIPCSFAYQDVQKQPHFITQELQLASNGGGPLKWIVGGFFQSSKDGYYPLNIFYDVTTAPIAAINAAETTRAYAGFAQATYTLSNGLSFTGGVRYSSERKHVIDFASDFGQAKTFNSFTYRAAVDWRVSPELLLYATTNKGFKSGTFVTNTPTAPYVKPEVLYAYEAGFKADPTSFVRIDGSVYYYNYKDIQTFVNTPDGLSFLQNAASAHMYGMELSAEVIPARGWNINFGLGYEHARYQDFPNATVFFPSPDGGAYSAPLDVSGNRVLRTPDLTANGSISYTFDVGGAGSIALNAAVSYTDKFYWDSANFFPQKDYALVDLSAKFTTADKRWSLTVWGKNVTNHDYLIYRNIQQRYDAVAYGDPATFGASVGVKF</sequence>
<feature type="domain" description="TonB-dependent receptor-like beta-barrel" evidence="14">
    <location>
        <begin position="291"/>
        <end position="706"/>
    </location>
</feature>
<proteinExistence type="inferred from homology"/>
<keyword evidence="13" id="KW-0732">Signal</keyword>
<evidence type="ECO:0000256" key="13">
    <source>
        <dbReference type="SAM" id="SignalP"/>
    </source>
</evidence>
<evidence type="ECO:0000256" key="9">
    <source>
        <dbReference type="ARBA" id="ARBA00023136"/>
    </source>
</evidence>
<evidence type="ECO:0000256" key="6">
    <source>
        <dbReference type="ARBA" id="ARBA00023004"/>
    </source>
</evidence>
<gene>
    <name evidence="16" type="ORF">HZF05_06965</name>
</gene>
<evidence type="ECO:0000256" key="7">
    <source>
        <dbReference type="ARBA" id="ARBA00023065"/>
    </source>
</evidence>
<evidence type="ECO:0000256" key="10">
    <source>
        <dbReference type="ARBA" id="ARBA00023237"/>
    </source>
</evidence>
<evidence type="ECO:0000313" key="16">
    <source>
        <dbReference type="EMBL" id="MBA2933840.1"/>
    </source>
</evidence>
<feature type="signal peptide" evidence="13">
    <location>
        <begin position="1"/>
        <end position="20"/>
    </location>
</feature>
<keyword evidence="16" id="KW-0675">Receptor</keyword>
<dbReference type="InterPro" id="IPR036942">
    <property type="entry name" value="Beta-barrel_TonB_sf"/>
</dbReference>
<dbReference type="GO" id="GO:0009279">
    <property type="term" value="C:cell outer membrane"/>
    <property type="evidence" value="ECO:0007669"/>
    <property type="project" value="UniProtKB-SubCell"/>
</dbReference>
<keyword evidence="10 11" id="KW-0998">Cell outer membrane</keyword>
<comment type="subcellular location">
    <subcellularLocation>
        <location evidence="1 11">Cell outer membrane</location>
        <topology evidence="1 11">Multi-pass membrane protein</topology>
    </subcellularLocation>
</comment>
<dbReference type="GO" id="GO:0006826">
    <property type="term" value="P:iron ion transport"/>
    <property type="evidence" value="ECO:0007669"/>
    <property type="project" value="UniProtKB-KW"/>
</dbReference>
<keyword evidence="3 11" id="KW-1134">Transmembrane beta strand</keyword>
<dbReference type="InterPro" id="IPR000531">
    <property type="entry name" value="Beta-barrel_TonB"/>
</dbReference>
<dbReference type="Gene3D" id="2.40.170.20">
    <property type="entry name" value="TonB-dependent receptor, beta-barrel domain"/>
    <property type="match status" value="1"/>
</dbReference>
<keyword evidence="9 11" id="KW-0472">Membrane</keyword>
<comment type="caution">
    <text evidence="16">The sequence shown here is derived from an EMBL/GenBank/DDBJ whole genome shotgun (WGS) entry which is preliminary data.</text>
</comment>
<evidence type="ECO:0000256" key="5">
    <source>
        <dbReference type="ARBA" id="ARBA00022692"/>
    </source>
</evidence>
<evidence type="ECO:0000256" key="12">
    <source>
        <dbReference type="RuleBase" id="RU003357"/>
    </source>
</evidence>
<organism evidence="16 17">
    <name type="scientific">Sphingomonas chungangi</name>
    <dbReference type="NCBI Taxonomy" id="2683589"/>
    <lineage>
        <taxon>Bacteria</taxon>
        <taxon>Pseudomonadati</taxon>
        <taxon>Pseudomonadota</taxon>
        <taxon>Alphaproteobacteria</taxon>
        <taxon>Sphingomonadales</taxon>
        <taxon>Sphingomonadaceae</taxon>
        <taxon>Sphingomonas</taxon>
    </lineage>
</organism>
<protein>
    <submittedName>
        <fullName evidence="16">TonB-dependent receptor</fullName>
    </submittedName>
</protein>
<feature type="domain" description="TonB-dependent receptor plug" evidence="15">
    <location>
        <begin position="54"/>
        <end position="159"/>
    </location>
</feature>
<dbReference type="Pfam" id="PF00593">
    <property type="entry name" value="TonB_dep_Rec_b-barrel"/>
    <property type="match status" value="1"/>
</dbReference>
<evidence type="ECO:0000256" key="4">
    <source>
        <dbReference type="ARBA" id="ARBA00022496"/>
    </source>
</evidence>
<keyword evidence="7" id="KW-0406">Ion transport</keyword>
<dbReference type="Proteomes" id="UP000570166">
    <property type="component" value="Unassembled WGS sequence"/>
</dbReference>
<keyword evidence="4" id="KW-0410">Iron transport</keyword>
<evidence type="ECO:0000256" key="1">
    <source>
        <dbReference type="ARBA" id="ARBA00004571"/>
    </source>
</evidence>
<evidence type="ECO:0000256" key="11">
    <source>
        <dbReference type="PROSITE-ProRule" id="PRU01360"/>
    </source>
</evidence>
<evidence type="ECO:0000313" key="17">
    <source>
        <dbReference type="Proteomes" id="UP000570166"/>
    </source>
</evidence>
<dbReference type="Pfam" id="PF07715">
    <property type="entry name" value="Plug"/>
    <property type="match status" value="1"/>
</dbReference>
<evidence type="ECO:0000259" key="15">
    <source>
        <dbReference type="Pfam" id="PF07715"/>
    </source>
</evidence>
<dbReference type="CDD" id="cd01347">
    <property type="entry name" value="ligand_gated_channel"/>
    <property type="match status" value="1"/>
</dbReference>
<keyword evidence="6" id="KW-0408">Iron</keyword>